<feature type="transmembrane region" description="Helical" evidence="2">
    <location>
        <begin position="27"/>
        <end position="48"/>
    </location>
</feature>
<name>A0A917BVQ9_9HYPH</name>
<dbReference type="AlphaFoldDB" id="A0A917BVQ9"/>
<organism evidence="3 4">
    <name type="scientific">Azorhizobium oxalatiphilum</name>
    <dbReference type="NCBI Taxonomy" id="980631"/>
    <lineage>
        <taxon>Bacteria</taxon>
        <taxon>Pseudomonadati</taxon>
        <taxon>Pseudomonadota</taxon>
        <taxon>Alphaproteobacteria</taxon>
        <taxon>Hyphomicrobiales</taxon>
        <taxon>Xanthobacteraceae</taxon>
        <taxon>Azorhizobium</taxon>
    </lineage>
</organism>
<evidence type="ECO:0000313" key="4">
    <source>
        <dbReference type="Proteomes" id="UP000606044"/>
    </source>
</evidence>
<evidence type="ECO:0008006" key="5">
    <source>
        <dbReference type="Google" id="ProtNLM"/>
    </source>
</evidence>
<dbReference type="Proteomes" id="UP000606044">
    <property type="component" value="Unassembled WGS sequence"/>
</dbReference>
<gene>
    <name evidence="3" type="ORF">GCM10007301_18060</name>
</gene>
<dbReference type="SUPFAM" id="SSF48452">
    <property type="entry name" value="TPR-like"/>
    <property type="match status" value="1"/>
</dbReference>
<evidence type="ECO:0000256" key="1">
    <source>
        <dbReference type="PROSITE-ProRule" id="PRU00339"/>
    </source>
</evidence>
<keyword evidence="2" id="KW-0472">Membrane</keyword>
<keyword evidence="4" id="KW-1185">Reference proteome</keyword>
<dbReference type="Gene3D" id="1.25.40.10">
    <property type="entry name" value="Tetratricopeptide repeat domain"/>
    <property type="match status" value="1"/>
</dbReference>
<dbReference type="InterPro" id="IPR019734">
    <property type="entry name" value="TPR_rpt"/>
</dbReference>
<dbReference type="InterPro" id="IPR011990">
    <property type="entry name" value="TPR-like_helical_dom_sf"/>
</dbReference>
<feature type="repeat" description="TPR" evidence="1">
    <location>
        <begin position="104"/>
        <end position="137"/>
    </location>
</feature>
<dbReference type="EMBL" id="BMCT01000002">
    <property type="protein sequence ID" value="GGF58745.1"/>
    <property type="molecule type" value="Genomic_DNA"/>
</dbReference>
<evidence type="ECO:0000256" key="2">
    <source>
        <dbReference type="SAM" id="Phobius"/>
    </source>
</evidence>
<accession>A0A917BVQ9</accession>
<keyword evidence="1" id="KW-0802">TPR repeat</keyword>
<protein>
    <recommendedName>
        <fullName evidence="5">Ca-activated chloride channel family protein</fullName>
    </recommendedName>
</protein>
<keyword evidence="2" id="KW-0812">Transmembrane</keyword>
<comment type="caution">
    <text evidence="3">The sequence shown here is derived from an EMBL/GenBank/DDBJ whole genome shotgun (WGS) entry which is preliminary data.</text>
</comment>
<keyword evidence="2" id="KW-1133">Transmembrane helix</keyword>
<evidence type="ECO:0000313" key="3">
    <source>
        <dbReference type="EMBL" id="GGF58745.1"/>
    </source>
</evidence>
<sequence length="233" mass="25226">MADTAAGPAGAAVVPSRLGAGMTPLRAMAALSGAVLILLGGAAFALGWQDLWASPDQRGRRLFDQGRFAEAAEAFRDPMWRGVAQMRAGDFKTAEQTFAGLDTPEAAYDQANALVMLGKYQEAVVRYDHALTLRPGWTEARANREIARLRAGRMKASGEDAGDQREGADQIVYDKDARRPGGQETDVSGAAMDDTAVRALWLKRVQTRPADFLRARFGYQLQAQTQTAREAKP</sequence>
<reference evidence="3" key="2">
    <citation type="submission" date="2020-09" db="EMBL/GenBank/DDBJ databases">
        <authorList>
            <person name="Sun Q."/>
            <person name="Sedlacek I."/>
        </authorList>
    </citation>
    <scope>NUCLEOTIDE SEQUENCE</scope>
    <source>
        <strain evidence="3">CCM 7897</strain>
    </source>
</reference>
<dbReference type="PROSITE" id="PS50005">
    <property type="entry name" value="TPR"/>
    <property type="match status" value="1"/>
</dbReference>
<proteinExistence type="predicted"/>
<reference evidence="3" key="1">
    <citation type="journal article" date="2014" name="Int. J. Syst. Evol. Microbiol.">
        <title>Complete genome sequence of Corynebacterium casei LMG S-19264T (=DSM 44701T), isolated from a smear-ripened cheese.</title>
        <authorList>
            <consortium name="US DOE Joint Genome Institute (JGI-PGF)"/>
            <person name="Walter F."/>
            <person name="Albersmeier A."/>
            <person name="Kalinowski J."/>
            <person name="Ruckert C."/>
        </authorList>
    </citation>
    <scope>NUCLEOTIDE SEQUENCE</scope>
    <source>
        <strain evidence="3">CCM 7897</strain>
    </source>
</reference>